<dbReference type="RefSeq" id="XP_026275280.1">
    <property type="nucleotide sequence ID" value="XM_026419495.2"/>
</dbReference>
<organism evidence="13 14">
    <name type="scientific">Frankliniella occidentalis</name>
    <name type="common">Western flower thrips</name>
    <name type="synonym">Euthrips occidentalis</name>
    <dbReference type="NCBI Taxonomy" id="133901"/>
    <lineage>
        <taxon>Eukaryota</taxon>
        <taxon>Metazoa</taxon>
        <taxon>Ecdysozoa</taxon>
        <taxon>Arthropoda</taxon>
        <taxon>Hexapoda</taxon>
        <taxon>Insecta</taxon>
        <taxon>Pterygota</taxon>
        <taxon>Neoptera</taxon>
        <taxon>Paraneoptera</taxon>
        <taxon>Thysanoptera</taxon>
        <taxon>Terebrantia</taxon>
        <taxon>Thripoidea</taxon>
        <taxon>Thripidae</taxon>
        <taxon>Frankliniella</taxon>
    </lineage>
</organism>
<evidence type="ECO:0000313" key="15">
    <source>
        <dbReference type="RefSeq" id="XP_052129160.1"/>
    </source>
</evidence>
<dbReference type="AlphaFoldDB" id="A0A6J1S7S2"/>
<evidence type="ECO:0000256" key="9">
    <source>
        <dbReference type="SAM" id="MobiDB-lite"/>
    </source>
</evidence>
<dbReference type="OrthoDB" id="6475849at2759"/>
<feature type="domain" description="Peptidase M13 N-terminal" evidence="12">
    <location>
        <begin position="126"/>
        <end position="613"/>
    </location>
</feature>
<keyword evidence="4" id="KW-0645">Protease</keyword>
<dbReference type="Proteomes" id="UP000504606">
    <property type="component" value="Unplaced"/>
</dbReference>
<sequence>MSVAHSTQSSAPGSAQGSAKGSAKGSIHDSTQGSTRGSTQGSTEKLVTVSSRKAGLRRLLDGESRRLLLVAAALGLLVLVLLVSLIVVSSLYYTSSRLWSHEECRTEECVLSAAMLLQGIDPAADPCQDFYRYACGRWPKAHPVLDSHIYNSWFLERQDAQQRRVIDVLQINVTDSDPEPVVMAHRFYKSCVDTEQLEELGLDPMLDLLANLSLPRGMPNNVTVRGWQLAKTLAAAQRFISKDILVEIGLEKDDTKPDNETLIMHLLPPQNNNPLPDSGLLAARLVVDDPERPPWPHVGPSAEPAGLSSKELVVLRISYMAKIMAIVDAAANAENPDFEINTTEVSTQALRLLLLDSQLNSATSQSKDPAGEKPLRTTFRELQQMMLNATMQPEAPPTSSSAAPDAEVLLTTPMAADSGATTAASTAASASPAAEAAPAGGAPAQTGLTIDFAQYLEVLFEGLNATIDVDKDPILVTDPSYFKAMAVILHRSKPENIQRLVWWKVVETVSPHTVQLFRDMKHTLLSTVYKGLQPSSRTKFCVRAVKTFMHMAVSYQMAVVNPLRDTVSKVREMLADITAAFSDLVHAVRWMDAETKRATLDKAAAIRAFIGYPEWLLEAGELERFYEGVRMQPDQFLWNMLNMKAREVRTLLATIAPKDKKDPAAEKDKERWATDPIEVNAFYSRAINSIAIPAGILQVPFYYLGLEVLNYGSIGAILGHELTHGFDIEGKEYDKKGLRNSWWRPDVTKEYNDRAQCFVKQYDTYNVTATQRVNGSFTLAENIADNGGVREAFLGYRRYTDRHGREPALPGLNNYSHEQLFFLAFANVWCHNSDAQFDALQLRDSHSPARFRVIGALSNFPEFAETWSCPADSPMNPTKKCIIW</sequence>
<comment type="similarity">
    <text evidence="3">Belongs to the peptidase M13 family.</text>
</comment>
<dbReference type="PANTHER" id="PTHR11733">
    <property type="entry name" value="ZINC METALLOPROTEASE FAMILY M13 NEPRILYSIN-RELATED"/>
    <property type="match status" value="1"/>
</dbReference>
<keyword evidence="6" id="KW-0378">Hydrolase</keyword>
<dbReference type="CDD" id="cd08662">
    <property type="entry name" value="M13"/>
    <property type="match status" value="1"/>
</dbReference>
<feature type="transmembrane region" description="Helical" evidence="10">
    <location>
        <begin position="67"/>
        <end position="93"/>
    </location>
</feature>
<evidence type="ECO:0000313" key="13">
    <source>
        <dbReference type="Proteomes" id="UP000504606"/>
    </source>
</evidence>
<protein>
    <submittedName>
        <fullName evidence="14 15">Endothelin-converting enzyme homolog</fullName>
    </submittedName>
</protein>
<dbReference type="GO" id="GO:0005886">
    <property type="term" value="C:plasma membrane"/>
    <property type="evidence" value="ECO:0007669"/>
    <property type="project" value="UniProtKB-SubCell"/>
</dbReference>
<proteinExistence type="inferred from homology"/>
<keyword evidence="10" id="KW-0812">Transmembrane</keyword>
<dbReference type="GO" id="GO:0016485">
    <property type="term" value="P:protein processing"/>
    <property type="evidence" value="ECO:0007669"/>
    <property type="project" value="TreeGrafter"/>
</dbReference>
<dbReference type="PRINTS" id="PR00786">
    <property type="entry name" value="NEPRILYSIN"/>
</dbReference>
<dbReference type="PROSITE" id="PS51885">
    <property type="entry name" value="NEPRILYSIN"/>
    <property type="match status" value="1"/>
</dbReference>
<evidence type="ECO:0000256" key="1">
    <source>
        <dbReference type="ARBA" id="ARBA00001947"/>
    </source>
</evidence>
<evidence type="ECO:0000259" key="12">
    <source>
        <dbReference type="Pfam" id="PF05649"/>
    </source>
</evidence>
<evidence type="ECO:0000259" key="11">
    <source>
        <dbReference type="Pfam" id="PF01431"/>
    </source>
</evidence>
<dbReference type="InterPro" id="IPR000718">
    <property type="entry name" value="Peptidase_M13"/>
</dbReference>
<dbReference type="SUPFAM" id="SSF55486">
    <property type="entry name" value="Metalloproteases ('zincins'), catalytic domain"/>
    <property type="match status" value="2"/>
</dbReference>
<evidence type="ECO:0000256" key="2">
    <source>
        <dbReference type="ARBA" id="ARBA00004401"/>
    </source>
</evidence>
<feature type="domain" description="Peptidase M13 C-terminal" evidence="11">
    <location>
        <begin position="680"/>
        <end position="881"/>
    </location>
</feature>
<comment type="cofactor">
    <cofactor evidence="1">
        <name>Zn(2+)</name>
        <dbReference type="ChEBI" id="CHEBI:29105"/>
    </cofactor>
</comment>
<dbReference type="InterPro" id="IPR008753">
    <property type="entry name" value="Peptidase_M13_N"/>
</dbReference>
<keyword evidence="7" id="KW-0862">Zinc</keyword>
<dbReference type="GeneID" id="113204334"/>
<dbReference type="GO" id="GO:0004222">
    <property type="term" value="F:metalloendopeptidase activity"/>
    <property type="evidence" value="ECO:0007669"/>
    <property type="project" value="InterPro"/>
</dbReference>
<evidence type="ECO:0000256" key="8">
    <source>
        <dbReference type="ARBA" id="ARBA00023049"/>
    </source>
</evidence>
<evidence type="ECO:0000256" key="4">
    <source>
        <dbReference type="ARBA" id="ARBA00022670"/>
    </source>
</evidence>
<dbReference type="InterPro" id="IPR018497">
    <property type="entry name" value="Peptidase_M13_C"/>
</dbReference>
<evidence type="ECO:0000256" key="6">
    <source>
        <dbReference type="ARBA" id="ARBA00022801"/>
    </source>
</evidence>
<dbReference type="GO" id="GO:0046872">
    <property type="term" value="F:metal ion binding"/>
    <property type="evidence" value="ECO:0007669"/>
    <property type="project" value="UniProtKB-KW"/>
</dbReference>
<dbReference type="InterPro" id="IPR042089">
    <property type="entry name" value="Peptidase_M13_dom_2"/>
</dbReference>
<keyword evidence="10" id="KW-1133">Transmembrane helix</keyword>
<dbReference type="InterPro" id="IPR024079">
    <property type="entry name" value="MetalloPept_cat_dom_sf"/>
</dbReference>
<gene>
    <name evidence="14 15" type="primary">LOC113204334</name>
</gene>
<evidence type="ECO:0000256" key="3">
    <source>
        <dbReference type="ARBA" id="ARBA00007357"/>
    </source>
</evidence>
<dbReference type="PANTHER" id="PTHR11733:SF133">
    <property type="entry name" value="PHOSPHATE-REGULATING NEUTRAL ENDOPEPTIDASE PHEX"/>
    <property type="match status" value="1"/>
</dbReference>
<feature type="compositionally biased region" description="Low complexity" evidence="9">
    <location>
        <begin position="8"/>
        <end position="25"/>
    </location>
</feature>
<keyword evidence="5" id="KW-0479">Metal-binding</keyword>
<keyword evidence="10" id="KW-0472">Membrane</keyword>
<name>A0A6J1S7S2_FRAOC</name>
<feature type="region of interest" description="Disordered" evidence="9">
    <location>
        <begin position="1"/>
        <end position="46"/>
    </location>
</feature>
<evidence type="ECO:0000256" key="10">
    <source>
        <dbReference type="SAM" id="Phobius"/>
    </source>
</evidence>
<feature type="compositionally biased region" description="Polar residues" evidence="9">
    <location>
        <begin position="28"/>
        <end position="46"/>
    </location>
</feature>
<keyword evidence="8" id="KW-0482">Metalloprotease</keyword>
<reference evidence="14 15" key="1">
    <citation type="submission" date="2025-04" db="UniProtKB">
        <authorList>
            <consortium name="RefSeq"/>
        </authorList>
    </citation>
    <scope>IDENTIFICATION</scope>
    <source>
        <tissue evidence="14 15">Whole organism</tissue>
    </source>
</reference>
<accession>A0A6J1S7S2</accession>
<dbReference type="Gene3D" id="1.10.1380.10">
    <property type="entry name" value="Neutral endopeptidase , domain2"/>
    <property type="match status" value="2"/>
</dbReference>
<keyword evidence="13" id="KW-1185">Reference proteome</keyword>
<comment type="subcellular location">
    <subcellularLocation>
        <location evidence="2">Cell membrane</location>
        <topology evidence="2">Single-pass type II membrane protein</topology>
    </subcellularLocation>
</comment>
<dbReference type="Gene3D" id="3.40.390.10">
    <property type="entry name" value="Collagenase (Catalytic Domain)"/>
    <property type="match status" value="2"/>
</dbReference>
<dbReference type="Pfam" id="PF01431">
    <property type="entry name" value="Peptidase_M13"/>
    <property type="match status" value="1"/>
</dbReference>
<evidence type="ECO:0000313" key="14">
    <source>
        <dbReference type="RefSeq" id="XP_026275280.1"/>
    </source>
</evidence>
<evidence type="ECO:0000256" key="7">
    <source>
        <dbReference type="ARBA" id="ARBA00022833"/>
    </source>
</evidence>
<dbReference type="KEGG" id="foc:113204334"/>
<evidence type="ECO:0000256" key="5">
    <source>
        <dbReference type="ARBA" id="ARBA00022723"/>
    </source>
</evidence>
<dbReference type="Pfam" id="PF05649">
    <property type="entry name" value="Peptidase_M13_N"/>
    <property type="match status" value="1"/>
</dbReference>
<dbReference type="RefSeq" id="XP_052129160.1">
    <property type="nucleotide sequence ID" value="XM_052273200.1"/>
</dbReference>